<name>A0A5A7NA76_9PROT</name>
<keyword evidence="1" id="KW-1133">Transmembrane helix</keyword>
<feature type="transmembrane region" description="Helical" evidence="1">
    <location>
        <begin position="29"/>
        <end position="48"/>
    </location>
</feature>
<evidence type="ECO:0000256" key="1">
    <source>
        <dbReference type="SAM" id="Phobius"/>
    </source>
</evidence>
<reference evidence="2 3" key="1">
    <citation type="submission" date="2019-09" db="EMBL/GenBank/DDBJ databases">
        <title>NBRP : Genome information of microbial organism related human and environment.</title>
        <authorList>
            <person name="Hattori M."/>
            <person name="Oshima K."/>
            <person name="Inaba H."/>
            <person name="Suda W."/>
            <person name="Sakamoto M."/>
            <person name="Iino T."/>
            <person name="Kitahara M."/>
            <person name="Oshida Y."/>
            <person name="Iida T."/>
            <person name="Kudo T."/>
            <person name="Itoh T."/>
            <person name="Ohkuma M."/>
        </authorList>
    </citation>
    <scope>NUCLEOTIDE SEQUENCE [LARGE SCALE GENOMIC DNA]</scope>
    <source>
        <strain evidence="2 3">Q-1</strain>
    </source>
</reference>
<keyword evidence="1" id="KW-0472">Membrane</keyword>
<proteinExistence type="predicted"/>
<sequence length="205" mass="22412">MTTSEKLSDDLAYVRTAINRQRKMLCDALPFWAAVSIAIFLVLLAVLSDLDRAGILSEQITDIFALAGGTAIVIMLLFQERKVRAQRQATGATSSPLDRAQRRKFFYQAATFLIATLIFSLMADHSGLDPEIAAHYQIILMAACLVLIGLNGLNIMLWFGVGLALGGLGTFYFDIEWSKTVLASSSALGILIGTALDRRALTRRI</sequence>
<evidence type="ECO:0000313" key="3">
    <source>
        <dbReference type="Proteomes" id="UP000324996"/>
    </source>
</evidence>
<dbReference type="RefSeq" id="WP_042086369.1">
    <property type="nucleotide sequence ID" value="NZ_BKCN01000020.1"/>
</dbReference>
<dbReference type="EMBL" id="BKCN01000020">
    <property type="protein sequence ID" value="GER05281.1"/>
    <property type="molecule type" value="Genomic_DNA"/>
</dbReference>
<dbReference type="AlphaFoldDB" id="A0A5A7NA76"/>
<keyword evidence="1" id="KW-0812">Transmembrane</keyword>
<keyword evidence="3" id="KW-1185">Reference proteome</keyword>
<accession>A0A5A7NA76</accession>
<evidence type="ECO:0000313" key="2">
    <source>
        <dbReference type="EMBL" id="GER05281.1"/>
    </source>
</evidence>
<protein>
    <submittedName>
        <fullName evidence="2">Uncharacterized protein</fullName>
    </submittedName>
</protein>
<comment type="caution">
    <text evidence="2">The sequence shown here is derived from an EMBL/GenBank/DDBJ whole genome shotgun (WGS) entry which is preliminary data.</text>
</comment>
<feature type="transmembrane region" description="Helical" evidence="1">
    <location>
        <begin position="105"/>
        <end position="122"/>
    </location>
</feature>
<organism evidence="2 3">
    <name type="scientific">Iodidimonas nitroreducens</name>
    <dbReference type="NCBI Taxonomy" id="1236968"/>
    <lineage>
        <taxon>Bacteria</taxon>
        <taxon>Pseudomonadati</taxon>
        <taxon>Pseudomonadota</taxon>
        <taxon>Alphaproteobacteria</taxon>
        <taxon>Iodidimonadales</taxon>
        <taxon>Iodidimonadaceae</taxon>
        <taxon>Iodidimonas</taxon>
    </lineage>
</organism>
<dbReference type="Proteomes" id="UP000324996">
    <property type="component" value="Unassembled WGS sequence"/>
</dbReference>
<feature type="transmembrane region" description="Helical" evidence="1">
    <location>
        <begin position="60"/>
        <end position="78"/>
    </location>
</feature>
<gene>
    <name evidence="2" type="ORF">JCM17846_29630</name>
</gene>
<feature type="transmembrane region" description="Helical" evidence="1">
    <location>
        <begin position="134"/>
        <end position="150"/>
    </location>
</feature>